<protein>
    <submittedName>
        <fullName evidence="2">Uncharacterized protein</fullName>
    </submittedName>
</protein>
<keyword evidence="3" id="KW-1185">Reference proteome</keyword>
<evidence type="ECO:0000256" key="1">
    <source>
        <dbReference type="SAM" id="MobiDB-lite"/>
    </source>
</evidence>
<organism evidence="2 3">
    <name type="scientific">Deinococcus hopiensis KR-140</name>
    <dbReference type="NCBI Taxonomy" id="695939"/>
    <lineage>
        <taxon>Bacteria</taxon>
        <taxon>Thermotogati</taxon>
        <taxon>Deinococcota</taxon>
        <taxon>Deinococci</taxon>
        <taxon>Deinococcales</taxon>
        <taxon>Deinococcaceae</taxon>
        <taxon>Deinococcus</taxon>
    </lineage>
</organism>
<evidence type="ECO:0000313" key="2">
    <source>
        <dbReference type="EMBL" id="SMB85986.1"/>
    </source>
</evidence>
<evidence type="ECO:0000313" key="3">
    <source>
        <dbReference type="Proteomes" id="UP000192582"/>
    </source>
</evidence>
<proteinExistence type="predicted"/>
<dbReference type="EMBL" id="FWWU01000008">
    <property type="protein sequence ID" value="SMB85986.1"/>
    <property type="molecule type" value="Genomic_DNA"/>
</dbReference>
<dbReference type="AlphaFoldDB" id="A0A1W1UY29"/>
<dbReference type="OrthoDB" id="71721at2"/>
<feature type="compositionally biased region" description="Basic and acidic residues" evidence="1">
    <location>
        <begin position="1"/>
        <end position="14"/>
    </location>
</feature>
<name>A0A1W1UY29_9DEIO</name>
<gene>
    <name evidence="2" type="ORF">SAMN00790413_03631</name>
</gene>
<dbReference type="RefSeq" id="WP_084047740.1">
    <property type="nucleotide sequence ID" value="NZ_FWWU01000008.1"/>
</dbReference>
<feature type="region of interest" description="Disordered" evidence="1">
    <location>
        <begin position="1"/>
        <end position="20"/>
    </location>
</feature>
<reference evidence="2 3" key="1">
    <citation type="submission" date="2017-04" db="EMBL/GenBank/DDBJ databases">
        <authorList>
            <person name="Afonso C.L."/>
            <person name="Miller P.J."/>
            <person name="Scott M.A."/>
            <person name="Spackman E."/>
            <person name="Goraichik I."/>
            <person name="Dimitrov K.M."/>
            <person name="Suarez D.L."/>
            <person name="Swayne D.E."/>
        </authorList>
    </citation>
    <scope>NUCLEOTIDE SEQUENCE [LARGE SCALE GENOMIC DNA]</scope>
    <source>
        <strain evidence="2 3">KR-140</strain>
    </source>
</reference>
<dbReference type="Proteomes" id="UP000192582">
    <property type="component" value="Unassembled WGS sequence"/>
</dbReference>
<accession>A0A1W1UY29</accession>
<sequence length="76" mass="8568">MGKKRDIPKYEQTHPPHLASAATLKAEGLKPHRDQLPAALFLYKARDSESLSALYERDQCVPLEDKNEASLPPVER</sequence>